<sequence length="345" mass="38709">MLQTSERINHETVKAPRRFGVVVIGRNEGARLVTCLRSVSTADVVVYVDSNSTDGSVQAAREAGADIVELDLSTPFTAARARNAGFARLMTIIPDLPYVQFVDGDCQLVAGWLGAAIDFLVRQTDAAAVCGRLRERYPERSVYNWLCDREWDRPNGEVHAFAGNVMVRAVALKSVGGYREDVIAAEEDELCVRLRQANWRIWRLPDEMALHDAAMLHFGQWWRRTRRAGYAFAQGAYLHGAWPERHFVHQACRAAVWGLLIPFVAIAATIAAPFGWVAWLIYPLQLARLMINNSGSPADRARLACFQLLARFPEGLGLAMFWRDRLLRRSPQLIEHKAIPTSRNA</sequence>
<keyword evidence="1" id="KW-1133">Transmembrane helix</keyword>
<dbReference type="InterPro" id="IPR029044">
    <property type="entry name" value="Nucleotide-diphossugar_trans"/>
</dbReference>
<feature type="domain" description="Glycosyltransferase 2-like" evidence="2">
    <location>
        <begin position="21"/>
        <end position="142"/>
    </location>
</feature>
<dbReference type="EC" id="2.4.-.-" evidence="3"/>
<evidence type="ECO:0000256" key="1">
    <source>
        <dbReference type="SAM" id="Phobius"/>
    </source>
</evidence>
<keyword evidence="3" id="KW-0328">Glycosyltransferase</keyword>
<keyword evidence="1" id="KW-0472">Membrane</keyword>
<accession>A0ABS9M2F2</accession>
<dbReference type="RefSeq" id="WP_237874229.1">
    <property type="nucleotide sequence ID" value="NZ_JAKLUA010000038.1"/>
</dbReference>
<dbReference type="Proteomes" id="UP001139012">
    <property type="component" value="Unassembled WGS sequence"/>
</dbReference>
<feature type="transmembrane region" description="Helical" evidence="1">
    <location>
        <begin position="254"/>
        <end position="281"/>
    </location>
</feature>
<dbReference type="EMBL" id="JAKLUA010000038">
    <property type="protein sequence ID" value="MCG2673204.1"/>
    <property type="molecule type" value="Genomic_DNA"/>
</dbReference>
<keyword evidence="3" id="KW-0808">Transferase</keyword>
<evidence type="ECO:0000313" key="3">
    <source>
        <dbReference type="EMBL" id="MCG2673204.1"/>
    </source>
</evidence>
<name>A0ABS9M2F2_9BRAD</name>
<dbReference type="Gene3D" id="3.90.550.10">
    <property type="entry name" value="Spore Coat Polysaccharide Biosynthesis Protein SpsA, Chain A"/>
    <property type="match status" value="1"/>
</dbReference>
<evidence type="ECO:0000259" key="2">
    <source>
        <dbReference type="Pfam" id="PF00535"/>
    </source>
</evidence>
<keyword evidence="4" id="KW-1185">Reference proteome</keyword>
<gene>
    <name evidence="3" type="ORF">L6637_40645</name>
</gene>
<dbReference type="Pfam" id="PF00535">
    <property type="entry name" value="Glycos_transf_2"/>
    <property type="match status" value="1"/>
</dbReference>
<reference evidence="3" key="1">
    <citation type="submission" date="2022-01" db="EMBL/GenBank/DDBJ databases">
        <title>Genome sequnece data of strain Bradyrhizobium sp. nov.</title>
        <authorList>
            <person name="Zhang J."/>
        </authorList>
    </citation>
    <scope>NUCLEOTIDE SEQUENCE</scope>
    <source>
        <strain evidence="3">WYCCWR 12774</strain>
    </source>
</reference>
<protein>
    <submittedName>
        <fullName evidence="3">Glycosyltransferase</fullName>
        <ecNumber evidence="3">2.4.-.-</ecNumber>
    </submittedName>
</protein>
<dbReference type="GO" id="GO:0016757">
    <property type="term" value="F:glycosyltransferase activity"/>
    <property type="evidence" value="ECO:0007669"/>
    <property type="project" value="UniProtKB-KW"/>
</dbReference>
<comment type="caution">
    <text evidence="3">The sequence shown here is derived from an EMBL/GenBank/DDBJ whole genome shotgun (WGS) entry which is preliminary data.</text>
</comment>
<dbReference type="PANTHER" id="PTHR43646">
    <property type="entry name" value="GLYCOSYLTRANSFERASE"/>
    <property type="match status" value="1"/>
</dbReference>
<dbReference type="SUPFAM" id="SSF53448">
    <property type="entry name" value="Nucleotide-diphospho-sugar transferases"/>
    <property type="match status" value="1"/>
</dbReference>
<evidence type="ECO:0000313" key="4">
    <source>
        <dbReference type="Proteomes" id="UP001139012"/>
    </source>
</evidence>
<dbReference type="PANTHER" id="PTHR43646:SF6">
    <property type="entry name" value="PRE-MYCOFACTOCIN GLYCOSYLTRANSFERASE"/>
    <property type="match status" value="1"/>
</dbReference>
<organism evidence="3 4">
    <name type="scientific">Bradyrhizobium zhengyangense</name>
    <dbReference type="NCBI Taxonomy" id="2911009"/>
    <lineage>
        <taxon>Bacteria</taxon>
        <taxon>Pseudomonadati</taxon>
        <taxon>Pseudomonadota</taxon>
        <taxon>Alphaproteobacteria</taxon>
        <taxon>Hyphomicrobiales</taxon>
        <taxon>Nitrobacteraceae</taxon>
        <taxon>Bradyrhizobium</taxon>
    </lineage>
</organism>
<keyword evidence="1" id="KW-0812">Transmembrane</keyword>
<proteinExistence type="predicted"/>
<dbReference type="InterPro" id="IPR001173">
    <property type="entry name" value="Glyco_trans_2-like"/>
</dbReference>